<evidence type="ECO:0000313" key="1">
    <source>
        <dbReference type="EMBL" id="SCU89178.1"/>
    </source>
</evidence>
<proteinExistence type="predicted"/>
<evidence type="ECO:0000313" key="2">
    <source>
        <dbReference type="Proteomes" id="UP000191144"/>
    </source>
</evidence>
<dbReference type="Proteomes" id="UP000191144">
    <property type="component" value="Chromosome E"/>
</dbReference>
<dbReference type="Gene3D" id="3.30.450.30">
    <property type="entry name" value="Dynein light chain 2a, cytoplasmic"/>
    <property type="match status" value="1"/>
</dbReference>
<dbReference type="Pfam" id="PF16818">
    <property type="entry name" value="SLM4"/>
    <property type="match status" value="1"/>
</dbReference>
<gene>
    <name evidence="1" type="ORF">LAME_0E02476G</name>
</gene>
<protein>
    <submittedName>
        <fullName evidence="1">LAME_0E02476g1_1</fullName>
    </submittedName>
</protein>
<dbReference type="EMBL" id="LT598481">
    <property type="protein sequence ID" value="SCU89178.1"/>
    <property type="molecule type" value="Genomic_DNA"/>
</dbReference>
<sequence length="156" mass="17175">MLHGKNIQRLLKETLGAVSTMGSENEPLYSSILLSGINGSIISYANSDGTPTSYNKSGNNLKMMALLIRDKWNEDEQDANARKTASCYTCELADGSESTHIYTYELEDLHACVAQIPRSDLLLLFVASGKYPYGLEVLKMKSGLKAFSGMYGYKLN</sequence>
<dbReference type="InterPro" id="IPR020233">
    <property type="entry name" value="Slm4"/>
</dbReference>
<organism evidence="1 2">
    <name type="scientific">Lachancea meyersii CBS 8951</name>
    <dbReference type="NCBI Taxonomy" id="1266667"/>
    <lineage>
        <taxon>Eukaryota</taxon>
        <taxon>Fungi</taxon>
        <taxon>Dikarya</taxon>
        <taxon>Ascomycota</taxon>
        <taxon>Saccharomycotina</taxon>
        <taxon>Saccharomycetes</taxon>
        <taxon>Saccharomycetales</taxon>
        <taxon>Saccharomycetaceae</taxon>
        <taxon>Lachancea</taxon>
    </lineage>
</organism>
<dbReference type="GO" id="GO:0071986">
    <property type="term" value="C:Ragulator complex"/>
    <property type="evidence" value="ECO:0007669"/>
    <property type="project" value="InterPro"/>
</dbReference>
<reference evidence="2" key="1">
    <citation type="submission" date="2016-03" db="EMBL/GenBank/DDBJ databases">
        <authorList>
            <person name="Devillers Hugo."/>
        </authorList>
    </citation>
    <scope>NUCLEOTIDE SEQUENCE [LARGE SCALE GENOMIC DNA]</scope>
</reference>
<keyword evidence="2" id="KW-1185">Reference proteome</keyword>
<dbReference type="OrthoDB" id="4033908at2759"/>
<dbReference type="GO" id="GO:0007165">
    <property type="term" value="P:signal transduction"/>
    <property type="evidence" value="ECO:0007669"/>
    <property type="project" value="InterPro"/>
</dbReference>
<name>A0A1G4JGE8_9SACH</name>
<accession>A0A1G4JGE8</accession>
<dbReference type="AlphaFoldDB" id="A0A1G4JGE8"/>